<dbReference type="InterPro" id="IPR029016">
    <property type="entry name" value="GAF-like_dom_sf"/>
</dbReference>
<organism evidence="6 7">
    <name type="scientific">Acetobacter vaccinii</name>
    <dbReference type="NCBI Taxonomy" id="2592655"/>
    <lineage>
        <taxon>Bacteria</taxon>
        <taxon>Pseudomonadati</taxon>
        <taxon>Pseudomonadota</taxon>
        <taxon>Alphaproteobacteria</taxon>
        <taxon>Acetobacterales</taxon>
        <taxon>Acetobacteraceae</taxon>
        <taxon>Acetobacter</taxon>
    </lineage>
</organism>
<evidence type="ECO:0000256" key="1">
    <source>
        <dbReference type="ARBA" id="ARBA00023015"/>
    </source>
</evidence>
<dbReference type="Gene3D" id="1.10.10.10">
    <property type="entry name" value="Winged helix-like DNA-binding domain superfamily/Winged helix DNA-binding domain"/>
    <property type="match status" value="1"/>
</dbReference>
<dbReference type="RefSeq" id="WP_149279779.1">
    <property type="nucleotide sequence ID" value="NZ_CP043506.1"/>
</dbReference>
<evidence type="ECO:0000313" key="6">
    <source>
        <dbReference type="EMBL" id="QEO18106.1"/>
    </source>
</evidence>
<evidence type="ECO:0000259" key="4">
    <source>
        <dbReference type="PROSITE" id="PS51077"/>
    </source>
</evidence>
<gene>
    <name evidence="6" type="ORF">FLP30_10475</name>
</gene>
<keyword evidence="2" id="KW-0238">DNA-binding</keyword>
<protein>
    <submittedName>
        <fullName evidence="6">IclR family transcriptional regulator</fullName>
    </submittedName>
</protein>
<dbReference type="PROSITE" id="PS51077">
    <property type="entry name" value="HTH_ICLR"/>
    <property type="match status" value="1"/>
</dbReference>
<dbReference type="Proteomes" id="UP000324536">
    <property type="component" value="Chromosome"/>
</dbReference>
<dbReference type="EMBL" id="CP043506">
    <property type="protein sequence ID" value="QEO18106.1"/>
    <property type="molecule type" value="Genomic_DNA"/>
</dbReference>
<dbReference type="InterPro" id="IPR014757">
    <property type="entry name" value="Tscrpt_reg_IclR_C"/>
</dbReference>
<dbReference type="GO" id="GO:0003700">
    <property type="term" value="F:DNA-binding transcription factor activity"/>
    <property type="evidence" value="ECO:0007669"/>
    <property type="project" value="TreeGrafter"/>
</dbReference>
<reference evidence="6 7" key="1">
    <citation type="submission" date="2019-09" db="EMBL/GenBank/DDBJ databases">
        <title>Genome sequencing of strain KACC 21233.</title>
        <authorList>
            <person name="Heo J."/>
            <person name="Kim S.-J."/>
            <person name="Kim J.-S."/>
            <person name="Hong S.-B."/>
            <person name="Kwon S.-W."/>
        </authorList>
    </citation>
    <scope>NUCLEOTIDE SEQUENCE [LARGE SCALE GENOMIC DNA]</scope>
    <source>
        <strain evidence="6 7">KACC 21233</strain>
    </source>
</reference>
<name>A0A5C1YP45_9PROT</name>
<dbReference type="AlphaFoldDB" id="A0A5C1YP45"/>
<keyword evidence="1" id="KW-0805">Transcription regulation</keyword>
<dbReference type="InterPro" id="IPR050707">
    <property type="entry name" value="HTH_MetabolicPath_Reg"/>
</dbReference>
<dbReference type="InterPro" id="IPR036390">
    <property type="entry name" value="WH_DNA-bd_sf"/>
</dbReference>
<sequence length="266" mass="28908">MSKPQDTVPALRKAVRILDLVKASSRPPLAADITRQLDLPRSTAHGLLAVMVELGLLEKTVAQGYRLGTRLLGWAGGATEKRDLVSEFYHELESNPDHDAFTITLTMLEGAEVVYLACRNSATVLGASFRVGMRLPAIFTATGNAMLAGMTDAQFDEWLALHPVSLWPKPLTPNGICSVTTLVREIAEIRERGYAVDDEQIHDGLWCFGSVVRDHAGQVVAGVGVSLPQTELGRYDMQALGDRAVRLARAVSFRLGYREVGGQQVA</sequence>
<dbReference type="PANTHER" id="PTHR30136:SF24">
    <property type="entry name" value="HTH-TYPE TRANSCRIPTIONAL REPRESSOR ALLR"/>
    <property type="match status" value="1"/>
</dbReference>
<dbReference type="SMART" id="SM00346">
    <property type="entry name" value="HTH_ICLR"/>
    <property type="match status" value="1"/>
</dbReference>
<feature type="domain" description="HTH iclR-type" evidence="4">
    <location>
        <begin position="8"/>
        <end position="69"/>
    </location>
</feature>
<dbReference type="Gene3D" id="3.30.450.40">
    <property type="match status" value="1"/>
</dbReference>
<evidence type="ECO:0000259" key="5">
    <source>
        <dbReference type="PROSITE" id="PS51078"/>
    </source>
</evidence>
<dbReference type="InterPro" id="IPR036388">
    <property type="entry name" value="WH-like_DNA-bd_sf"/>
</dbReference>
<dbReference type="GO" id="GO:0045892">
    <property type="term" value="P:negative regulation of DNA-templated transcription"/>
    <property type="evidence" value="ECO:0007669"/>
    <property type="project" value="TreeGrafter"/>
</dbReference>
<dbReference type="InterPro" id="IPR005471">
    <property type="entry name" value="Tscrpt_reg_IclR_N"/>
</dbReference>
<dbReference type="GO" id="GO:0003677">
    <property type="term" value="F:DNA binding"/>
    <property type="evidence" value="ECO:0007669"/>
    <property type="project" value="UniProtKB-KW"/>
</dbReference>
<dbReference type="KEGG" id="acek:FLP30_10475"/>
<dbReference type="SUPFAM" id="SSF46785">
    <property type="entry name" value="Winged helix' DNA-binding domain"/>
    <property type="match status" value="1"/>
</dbReference>
<proteinExistence type="predicted"/>
<evidence type="ECO:0000256" key="3">
    <source>
        <dbReference type="ARBA" id="ARBA00023163"/>
    </source>
</evidence>
<evidence type="ECO:0000256" key="2">
    <source>
        <dbReference type="ARBA" id="ARBA00023125"/>
    </source>
</evidence>
<dbReference type="SUPFAM" id="SSF55781">
    <property type="entry name" value="GAF domain-like"/>
    <property type="match status" value="1"/>
</dbReference>
<keyword evidence="3" id="KW-0804">Transcription</keyword>
<evidence type="ECO:0000313" key="7">
    <source>
        <dbReference type="Proteomes" id="UP000324536"/>
    </source>
</evidence>
<accession>A0A5C1YP45</accession>
<dbReference type="Pfam" id="PF01614">
    <property type="entry name" value="IclR_C"/>
    <property type="match status" value="1"/>
</dbReference>
<dbReference type="PROSITE" id="PS51078">
    <property type="entry name" value="ICLR_ED"/>
    <property type="match status" value="1"/>
</dbReference>
<dbReference type="OrthoDB" id="6057486at2"/>
<keyword evidence="7" id="KW-1185">Reference proteome</keyword>
<dbReference type="Pfam" id="PF09339">
    <property type="entry name" value="HTH_IclR"/>
    <property type="match status" value="1"/>
</dbReference>
<feature type="domain" description="IclR-ED" evidence="5">
    <location>
        <begin position="70"/>
        <end position="257"/>
    </location>
</feature>
<dbReference type="PANTHER" id="PTHR30136">
    <property type="entry name" value="HELIX-TURN-HELIX TRANSCRIPTIONAL REGULATOR, ICLR FAMILY"/>
    <property type="match status" value="1"/>
</dbReference>